<name>A0A023D5Y5_ACIMT</name>
<evidence type="ECO:0000256" key="1">
    <source>
        <dbReference type="SAM" id="MobiDB-lite"/>
    </source>
</evidence>
<protein>
    <submittedName>
        <fullName evidence="2">Uncharacterized protein</fullName>
    </submittedName>
</protein>
<reference evidence="3" key="1">
    <citation type="journal article" date="2014" name="FEMS Microbiol. Lett.">
        <title>Draft Genomic DNA Sequence of the Facultatively Methylotrophic Bacterium Acidomonas methanolica type strain MB58.</title>
        <authorList>
            <person name="Higashiura N."/>
            <person name="Hadano H."/>
            <person name="Hirakawa H."/>
            <person name="Matsutani M."/>
            <person name="Takabe S."/>
            <person name="Matsushita K."/>
            <person name="Azuma Y."/>
        </authorList>
    </citation>
    <scope>NUCLEOTIDE SEQUENCE [LARGE SCALE GENOMIC DNA]</scope>
    <source>
        <strain evidence="3">MB58</strain>
    </source>
</reference>
<dbReference type="Proteomes" id="UP000019760">
    <property type="component" value="Unassembled WGS sequence"/>
</dbReference>
<reference evidence="2 3" key="2">
    <citation type="journal article" date="2014" name="FEMS Microbiol. Lett.">
        <title>Draft genomic DNA sequence of the facultatively methylotrophic bacterium Acidomonas methanolica type strain MB58.</title>
        <authorList>
            <person name="Higashiura N."/>
            <person name="Hadano H."/>
            <person name="Hirakawa H."/>
            <person name="Matsutani M."/>
            <person name="Takabe S."/>
            <person name="Matsushita K."/>
            <person name="Azuma Y."/>
        </authorList>
    </citation>
    <scope>NUCLEOTIDE SEQUENCE [LARGE SCALE GENOMIC DNA]</scope>
    <source>
        <strain evidence="2 3">MB58</strain>
    </source>
</reference>
<evidence type="ECO:0000313" key="3">
    <source>
        <dbReference type="Proteomes" id="UP000019760"/>
    </source>
</evidence>
<evidence type="ECO:0000313" key="2">
    <source>
        <dbReference type="EMBL" id="GAJ29578.1"/>
    </source>
</evidence>
<feature type="region of interest" description="Disordered" evidence="1">
    <location>
        <begin position="105"/>
        <end position="126"/>
    </location>
</feature>
<dbReference type="OrthoDB" id="7282768at2"/>
<gene>
    <name evidence="2" type="ORF">Amme_068_011</name>
</gene>
<comment type="caution">
    <text evidence="2">The sequence shown here is derived from an EMBL/GenBank/DDBJ whole genome shotgun (WGS) entry which is preliminary data.</text>
</comment>
<accession>A0A023D5Y5</accession>
<dbReference type="EMBL" id="BAND01000068">
    <property type="protein sequence ID" value="GAJ29578.1"/>
    <property type="molecule type" value="Genomic_DNA"/>
</dbReference>
<organism evidence="2 3">
    <name type="scientific">Acidomonas methanolica NBRC 104435</name>
    <dbReference type="NCBI Taxonomy" id="1231351"/>
    <lineage>
        <taxon>Bacteria</taxon>
        <taxon>Pseudomonadati</taxon>
        <taxon>Pseudomonadota</taxon>
        <taxon>Alphaproteobacteria</taxon>
        <taxon>Acetobacterales</taxon>
        <taxon>Acetobacteraceae</taxon>
        <taxon>Acidomonas</taxon>
    </lineage>
</organism>
<dbReference type="AlphaFoldDB" id="A0A023D5Y5"/>
<keyword evidence="3" id="KW-1185">Reference proteome</keyword>
<proteinExistence type="predicted"/>
<dbReference type="RefSeq" id="WP_042059681.1">
    <property type="nucleotide sequence ID" value="NZ_BAND01000068.1"/>
</dbReference>
<sequence length="126" mass="13707">MAMSFAKLTVVGDGIDPSGETTPAVTRDIVINATANIIIDLATRDRLAYSDGHLIWPSGARMEVDTRSRDEIEMETRKGQIMANMIMTGRAFFELVQKREAEAQARREAAAMASDPAEAPLPIAAE</sequence>